<evidence type="ECO:0000256" key="6">
    <source>
        <dbReference type="ARBA" id="ARBA00022842"/>
    </source>
</evidence>
<evidence type="ECO:0000256" key="3">
    <source>
        <dbReference type="ARBA" id="ARBA00022722"/>
    </source>
</evidence>
<dbReference type="InterPro" id="IPR029060">
    <property type="entry name" value="PIN-like_dom_sf"/>
</dbReference>
<evidence type="ECO:0000259" key="9">
    <source>
        <dbReference type="Pfam" id="PF01850"/>
    </source>
</evidence>
<evidence type="ECO:0000256" key="5">
    <source>
        <dbReference type="ARBA" id="ARBA00022801"/>
    </source>
</evidence>
<dbReference type="Gene3D" id="3.40.50.1010">
    <property type="entry name" value="5'-nuclease"/>
    <property type="match status" value="1"/>
</dbReference>
<evidence type="ECO:0000256" key="4">
    <source>
        <dbReference type="ARBA" id="ARBA00022723"/>
    </source>
</evidence>
<keyword evidence="6 8" id="KW-0460">Magnesium</keyword>
<organism evidence="10 11">
    <name type="scientific">Phycicoccus sonneratiae</name>
    <dbReference type="NCBI Taxonomy" id="2807628"/>
    <lineage>
        <taxon>Bacteria</taxon>
        <taxon>Bacillati</taxon>
        <taxon>Actinomycetota</taxon>
        <taxon>Actinomycetes</taxon>
        <taxon>Micrococcales</taxon>
        <taxon>Intrasporangiaceae</taxon>
        <taxon>Phycicoccus</taxon>
    </lineage>
</organism>
<dbReference type="SUPFAM" id="SSF88723">
    <property type="entry name" value="PIN domain-like"/>
    <property type="match status" value="1"/>
</dbReference>
<accession>A0ABS2CLD4</accession>
<comment type="similarity">
    <text evidence="7 8">Belongs to the PINc/VapC protein family.</text>
</comment>
<dbReference type="Pfam" id="PF01850">
    <property type="entry name" value="PIN"/>
    <property type="match status" value="1"/>
</dbReference>
<dbReference type="InterPro" id="IPR022907">
    <property type="entry name" value="VapC_family"/>
</dbReference>
<comment type="caution">
    <text evidence="10">The sequence shown here is derived from an EMBL/GenBank/DDBJ whole genome shotgun (WGS) entry which is preliminary data.</text>
</comment>
<evidence type="ECO:0000256" key="2">
    <source>
        <dbReference type="ARBA" id="ARBA00022649"/>
    </source>
</evidence>
<evidence type="ECO:0000256" key="7">
    <source>
        <dbReference type="ARBA" id="ARBA00038093"/>
    </source>
</evidence>
<dbReference type="PANTHER" id="PTHR33653:SF1">
    <property type="entry name" value="RIBONUCLEASE VAPC2"/>
    <property type="match status" value="1"/>
</dbReference>
<keyword evidence="3 8" id="KW-0540">Nuclease</keyword>
<dbReference type="Proteomes" id="UP001430172">
    <property type="component" value="Unassembled WGS sequence"/>
</dbReference>
<sequence length="132" mass="14288">MIVDTSALVAIVTDEPERDAFVAALVGDAHPRISAATLLETCIVIDSRRSPVATRRMDDLVARLGLVVEPVTAEQCAIARATYRDYGRGSGHPARLNFGDCFAYALARESDDTLLFKGDDFIHTDLRPAVIG</sequence>
<feature type="domain" description="PIN" evidence="9">
    <location>
        <begin position="1"/>
        <end position="125"/>
    </location>
</feature>
<protein>
    <recommendedName>
        <fullName evidence="8">Ribonuclease VapC</fullName>
        <shortName evidence="8">RNase VapC</shortName>
        <ecNumber evidence="8">3.1.-.-</ecNumber>
    </recommendedName>
    <alternativeName>
        <fullName evidence="8">Toxin VapC</fullName>
    </alternativeName>
</protein>
<evidence type="ECO:0000256" key="8">
    <source>
        <dbReference type="HAMAP-Rule" id="MF_00265"/>
    </source>
</evidence>
<reference evidence="10" key="1">
    <citation type="submission" date="2021-02" db="EMBL/GenBank/DDBJ databases">
        <title>Phycicoccus sp. MQZ13P-5T, whole genome shotgun sequence.</title>
        <authorList>
            <person name="Tuo L."/>
        </authorList>
    </citation>
    <scope>NUCLEOTIDE SEQUENCE</scope>
    <source>
        <strain evidence="10">MQZ13P-5</strain>
    </source>
</reference>
<comment type="cofactor">
    <cofactor evidence="1 8">
        <name>Mg(2+)</name>
        <dbReference type="ChEBI" id="CHEBI:18420"/>
    </cofactor>
</comment>
<comment type="function">
    <text evidence="8">Toxic component of a toxin-antitoxin (TA) system. An RNase.</text>
</comment>
<dbReference type="HAMAP" id="MF_00265">
    <property type="entry name" value="VapC_Nob1"/>
    <property type="match status" value="1"/>
</dbReference>
<evidence type="ECO:0000313" key="10">
    <source>
        <dbReference type="EMBL" id="MBM6400273.1"/>
    </source>
</evidence>
<gene>
    <name evidence="8" type="primary">vapC</name>
    <name evidence="10" type="ORF">JQN70_07750</name>
</gene>
<keyword evidence="2 8" id="KW-1277">Toxin-antitoxin system</keyword>
<dbReference type="CDD" id="cd09871">
    <property type="entry name" value="PIN_MtVapC28-VapC30-like"/>
    <property type="match status" value="1"/>
</dbReference>
<dbReference type="PANTHER" id="PTHR33653">
    <property type="entry name" value="RIBONUCLEASE VAPC2"/>
    <property type="match status" value="1"/>
</dbReference>
<keyword evidence="4 8" id="KW-0479">Metal-binding</keyword>
<keyword evidence="11" id="KW-1185">Reference proteome</keyword>
<dbReference type="InterPro" id="IPR002716">
    <property type="entry name" value="PIN_dom"/>
</dbReference>
<keyword evidence="5 8" id="KW-0378">Hydrolase</keyword>
<name>A0ABS2CLD4_9MICO</name>
<dbReference type="RefSeq" id="WP_204130751.1">
    <property type="nucleotide sequence ID" value="NZ_JAFDVD010000008.1"/>
</dbReference>
<dbReference type="EMBL" id="JAFDVD010000008">
    <property type="protein sequence ID" value="MBM6400273.1"/>
    <property type="molecule type" value="Genomic_DNA"/>
</dbReference>
<feature type="binding site" evidence="8">
    <location>
        <position position="4"/>
    </location>
    <ligand>
        <name>Mg(2+)</name>
        <dbReference type="ChEBI" id="CHEBI:18420"/>
    </ligand>
</feature>
<proteinExistence type="inferred from homology"/>
<dbReference type="InterPro" id="IPR050556">
    <property type="entry name" value="Type_II_TA_system_RNase"/>
</dbReference>
<evidence type="ECO:0000256" key="1">
    <source>
        <dbReference type="ARBA" id="ARBA00001946"/>
    </source>
</evidence>
<dbReference type="EC" id="3.1.-.-" evidence="8"/>
<feature type="binding site" evidence="8">
    <location>
        <position position="100"/>
    </location>
    <ligand>
        <name>Mg(2+)</name>
        <dbReference type="ChEBI" id="CHEBI:18420"/>
    </ligand>
</feature>
<evidence type="ECO:0000313" key="11">
    <source>
        <dbReference type="Proteomes" id="UP001430172"/>
    </source>
</evidence>
<keyword evidence="8" id="KW-0800">Toxin</keyword>